<evidence type="ECO:0000313" key="5">
    <source>
        <dbReference type="EMBL" id="KAF4471788.1"/>
    </source>
</evidence>
<gene>
    <name evidence="5" type="ORF">FALBO_1298</name>
</gene>
<dbReference type="CDD" id="cd00067">
    <property type="entry name" value="GAL4"/>
    <property type="match status" value="1"/>
</dbReference>
<evidence type="ECO:0000313" key="6">
    <source>
        <dbReference type="Proteomes" id="UP000554235"/>
    </source>
</evidence>
<comment type="caution">
    <text evidence="5">The sequence shown here is derived from an EMBL/GenBank/DDBJ whole genome shotgun (WGS) entry which is preliminary data.</text>
</comment>
<keyword evidence="1" id="KW-0479">Metal-binding</keyword>
<reference evidence="5 6" key="1">
    <citation type="submission" date="2020-01" db="EMBL/GenBank/DDBJ databases">
        <title>Identification and distribution of gene clusters putatively required for synthesis of sphingolipid metabolism inhibitors in phylogenetically diverse species of the filamentous fungus Fusarium.</title>
        <authorList>
            <person name="Kim H.-S."/>
            <person name="Busman M."/>
            <person name="Brown D.W."/>
            <person name="Divon H."/>
            <person name="Uhlig S."/>
            <person name="Proctor R.H."/>
        </authorList>
    </citation>
    <scope>NUCLEOTIDE SEQUENCE [LARGE SCALE GENOMIC DNA]</scope>
    <source>
        <strain evidence="5 6">NRRL 20459</strain>
    </source>
</reference>
<evidence type="ECO:0000256" key="2">
    <source>
        <dbReference type="ARBA" id="ARBA00023242"/>
    </source>
</evidence>
<proteinExistence type="predicted"/>
<accession>A0A8H4PM14</accession>
<feature type="compositionally biased region" description="Polar residues" evidence="3">
    <location>
        <begin position="1"/>
        <end position="15"/>
    </location>
</feature>
<evidence type="ECO:0000259" key="4">
    <source>
        <dbReference type="PROSITE" id="PS50048"/>
    </source>
</evidence>
<dbReference type="InterPro" id="IPR007219">
    <property type="entry name" value="XnlR_reg_dom"/>
</dbReference>
<dbReference type="SUPFAM" id="SSF57701">
    <property type="entry name" value="Zn2/Cys6 DNA-binding domain"/>
    <property type="match status" value="1"/>
</dbReference>
<dbReference type="PROSITE" id="PS50048">
    <property type="entry name" value="ZN2_CY6_FUNGAL_2"/>
    <property type="match status" value="1"/>
</dbReference>
<dbReference type="OrthoDB" id="5105447at2759"/>
<dbReference type="PANTHER" id="PTHR47425">
    <property type="entry name" value="FARB-RELATED"/>
    <property type="match status" value="1"/>
</dbReference>
<dbReference type="InterPro" id="IPR001138">
    <property type="entry name" value="Zn2Cys6_DnaBD"/>
</dbReference>
<dbReference type="SMART" id="SM00066">
    <property type="entry name" value="GAL4"/>
    <property type="match status" value="1"/>
</dbReference>
<protein>
    <submittedName>
        <fullName evidence="5">Cutinase transcription factor 1 beta</fullName>
    </submittedName>
</protein>
<dbReference type="Gene3D" id="4.10.240.10">
    <property type="entry name" value="Zn(2)-C6 fungal-type DNA-binding domain"/>
    <property type="match status" value="1"/>
</dbReference>
<feature type="region of interest" description="Disordered" evidence="3">
    <location>
        <begin position="1"/>
        <end position="37"/>
    </location>
</feature>
<dbReference type="Proteomes" id="UP000554235">
    <property type="component" value="Unassembled WGS sequence"/>
</dbReference>
<dbReference type="PANTHER" id="PTHR47425:SF2">
    <property type="entry name" value="FARB-RELATED"/>
    <property type="match status" value="1"/>
</dbReference>
<dbReference type="Pfam" id="PF04082">
    <property type="entry name" value="Fungal_trans"/>
    <property type="match status" value="1"/>
</dbReference>
<dbReference type="EMBL" id="JAADYS010000165">
    <property type="protein sequence ID" value="KAF4471788.1"/>
    <property type="molecule type" value="Genomic_DNA"/>
</dbReference>
<dbReference type="Pfam" id="PF00172">
    <property type="entry name" value="Zn_clus"/>
    <property type="match status" value="1"/>
</dbReference>
<dbReference type="InterPro" id="IPR052761">
    <property type="entry name" value="Fungal_Detox/Toxin_TFs"/>
</dbReference>
<organism evidence="5 6">
    <name type="scientific">Fusarium albosuccineum</name>
    <dbReference type="NCBI Taxonomy" id="1237068"/>
    <lineage>
        <taxon>Eukaryota</taxon>
        <taxon>Fungi</taxon>
        <taxon>Dikarya</taxon>
        <taxon>Ascomycota</taxon>
        <taxon>Pezizomycotina</taxon>
        <taxon>Sordariomycetes</taxon>
        <taxon>Hypocreomycetidae</taxon>
        <taxon>Hypocreales</taxon>
        <taxon>Nectriaceae</taxon>
        <taxon>Fusarium</taxon>
        <taxon>Fusarium decemcellulare species complex</taxon>
    </lineage>
</organism>
<evidence type="ECO:0000256" key="3">
    <source>
        <dbReference type="SAM" id="MobiDB-lite"/>
    </source>
</evidence>
<sequence>MQGQNRQAISMSSRNGGDPNPAVDTLDRPRKQHRAKAQRASRACFSCRARKVKCDVVTNSPCSNCQWDGIQCVVPRTRRTRKYFFGSQDNVDQSVAGVTYVNCQTADTQSFLDPPESNPTADQVRDHDSAIGGVLDTSYNTVTTPTETVGQPDLICSIAQTIPEPGPFSELPAFIRSPSVPNPGYAAFLQSQDVFDLPSVTIQCALIASFVEYIYPRMPLMDLENFLSCVGSPNGSRGKVSLVLYYAVLFAGSTHVEFENIRNHGYSDRKLLGRELYRRVELLFELDIEQDRLVMAQAALLLTCRGVSDRERKDSYYWVNTAISLAYTVNLHRSSCSKNVPPSKQKHLRRLWWCCYVRDNILSLGMHKPTRIKERDFDVPMLEVADLEFDLLTRRHTLLEHGSVGPFDQTKELESAELCVQKTRLSVLMNQILQFQAESNYPEDCAPPMPSNGLGRSSGLNALDAALKSWKKALPRSCCYRSFSDQQSEFEATAKPVDVRRHLLHMAYYTALYTLHRPRFLADSPRHHLNRNLRQAAQAQEASKVLVLDSARNITRLAAELYQHNMDCNLPTAAITVLSPAISMHLLHMKSQNQTVRDVALCNFRVCMSVMEKMQKLYPAAEVTVKSLEMTLRNASTNATTGPTESHTSTLTILREGSLTQAHKDYGAQTAHASSENQSDQSHLDQDYDMFFRNRDDEFSPMAADVVFSQSLPDLNLDFDPSQDLDNWMAEGSREWLVDANDPVLRGTSAVGGVDFAAPFLSL</sequence>
<dbReference type="PROSITE" id="PS00463">
    <property type="entry name" value="ZN2_CY6_FUNGAL_1"/>
    <property type="match status" value="1"/>
</dbReference>
<keyword evidence="6" id="KW-1185">Reference proteome</keyword>
<dbReference type="SMART" id="SM00906">
    <property type="entry name" value="Fungal_trans"/>
    <property type="match status" value="1"/>
</dbReference>
<dbReference type="GO" id="GO:0000981">
    <property type="term" value="F:DNA-binding transcription factor activity, RNA polymerase II-specific"/>
    <property type="evidence" value="ECO:0007669"/>
    <property type="project" value="InterPro"/>
</dbReference>
<dbReference type="CDD" id="cd12148">
    <property type="entry name" value="fungal_TF_MHR"/>
    <property type="match status" value="1"/>
</dbReference>
<dbReference type="GO" id="GO:0008270">
    <property type="term" value="F:zinc ion binding"/>
    <property type="evidence" value="ECO:0007669"/>
    <property type="project" value="InterPro"/>
</dbReference>
<dbReference type="AlphaFoldDB" id="A0A8H4PM14"/>
<name>A0A8H4PM14_9HYPO</name>
<dbReference type="GO" id="GO:0006351">
    <property type="term" value="P:DNA-templated transcription"/>
    <property type="evidence" value="ECO:0007669"/>
    <property type="project" value="InterPro"/>
</dbReference>
<evidence type="ECO:0000256" key="1">
    <source>
        <dbReference type="ARBA" id="ARBA00022723"/>
    </source>
</evidence>
<keyword evidence="2" id="KW-0539">Nucleus</keyword>
<feature type="domain" description="Zn(2)-C6 fungal-type" evidence="4">
    <location>
        <begin position="43"/>
        <end position="74"/>
    </location>
</feature>
<dbReference type="GO" id="GO:0003677">
    <property type="term" value="F:DNA binding"/>
    <property type="evidence" value="ECO:0007669"/>
    <property type="project" value="InterPro"/>
</dbReference>
<dbReference type="InterPro" id="IPR036864">
    <property type="entry name" value="Zn2-C6_fun-type_DNA-bd_sf"/>
</dbReference>